<sequence length="529" mass="56654">MDTRQHDPRGSARYDAQGYDAQGYDAQGYDAQGYDAQGYDAQVWNPSAPYPHSQAMTSEAPYGVPYAAPYGGEPHHAYGAAPTTGRDSAWWTPSPYPVVPPLPDRPPYPGATQPPAAATRFPAPLPPSSQPYVPAFRTAYPPLGTGPVSSDRRRSNGLAIIAFITALVVLITCAVALRGVPTTDTVLGSGRTAASDSSAQPPFASSGSSPSHRRDASNGSWSLTADQVCSNVSSALSSTDGWTDSTGSAPAELTALQADQSTCQSGASSLSSTDLDAMSNRTIDALLAWYDDMAARYSDRWMLNYQLDGQWSDETKSLSRAFSDDGWDSDPTVAVQGAASLRSAIDPVKAHLDSVVSDLHSRESTVAGITVSATASEQEIWSAIDTVAQDMGVTYDYGSISDCTEDRVADASDEGTAIAFFCFTDATTDLRNKITFTDDYPEWNQLKKDPWMLDATKHELAHRSISIMCGTTDPSIASDRTEAVTNAYAFAFMGMDRQRTEFEQFGLDDYKATDADTAVAQKIHDGICE</sequence>
<accession>A0A261F0P4</accession>
<reference evidence="3 4" key="1">
    <citation type="journal article" date="2017" name="BMC Genomics">
        <title>Comparative genomic and phylogenomic analyses of the Bifidobacteriaceae family.</title>
        <authorList>
            <person name="Lugli G.A."/>
            <person name="Milani C."/>
            <person name="Turroni F."/>
            <person name="Duranti S."/>
            <person name="Mancabelli L."/>
            <person name="Mangifesta M."/>
            <person name="Ferrario C."/>
            <person name="Modesto M."/>
            <person name="Mattarelli P."/>
            <person name="Jiri K."/>
            <person name="van Sinderen D."/>
            <person name="Ventura M."/>
        </authorList>
    </citation>
    <scope>NUCLEOTIDE SEQUENCE [LARGE SCALE GENOMIC DNA]</scope>
    <source>
        <strain evidence="3 4">DSM 24742</strain>
    </source>
</reference>
<protein>
    <submittedName>
        <fullName evidence="3">Uncharacterized protein</fullName>
    </submittedName>
</protein>
<evidence type="ECO:0000313" key="4">
    <source>
        <dbReference type="Proteomes" id="UP000216725"/>
    </source>
</evidence>
<organism evidence="3 4">
    <name type="scientific">Pseudoscardovia radai</name>
    <dbReference type="NCBI Taxonomy" id="987066"/>
    <lineage>
        <taxon>Bacteria</taxon>
        <taxon>Bacillati</taxon>
        <taxon>Actinomycetota</taxon>
        <taxon>Actinomycetes</taxon>
        <taxon>Bifidobacteriales</taxon>
        <taxon>Bifidobacteriaceae</taxon>
        <taxon>Pseudoscardovia</taxon>
    </lineage>
</organism>
<feature type="region of interest" description="Disordered" evidence="1">
    <location>
        <begin position="103"/>
        <end position="128"/>
    </location>
</feature>
<feature type="region of interest" description="Disordered" evidence="1">
    <location>
        <begin position="189"/>
        <end position="219"/>
    </location>
</feature>
<dbReference type="EMBL" id="MWWR01000003">
    <property type="protein sequence ID" value="OZG52689.1"/>
    <property type="molecule type" value="Genomic_DNA"/>
</dbReference>
<dbReference type="OrthoDB" id="3239017at2"/>
<name>A0A261F0P4_9BIFI</name>
<gene>
    <name evidence="3" type="ORF">PSRA_0421</name>
</gene>
<keyword evidence="4" id="KW-1185">Reference proteome</keyword>
<comment type="caution">
    <text evidence="3">The sequence shown here is derived from an EMBL/GenBank/DDBJ whole genome shotgun (WGS) entry which is preliminary data.</text>
</comment>
<keyword evidence="2" id="KW-0472">Membrane</keyword>
<proteinExistence type="predicted"/>
<evidence type="ECO:0000256" key="1">
    <source>
        <dbReference type="SAM" id="MobiDB-lite"/>
    </source>
</evidence>
<feature type="compositionally biased region" description="Polar residues" evidence="1">
    <location>
        <begin position="189"/>
        <end position="210"/>
    </location>
</feature>
<keyword evidence="2" id="KW-0812">Transmembrane</keyword>
<evidence type="ECO:0000256" key="2">
    <source>
        <dbReference type="SAM" id="Phobius"/>
    </source>
</evidence>
<keyword evidence="2" id="KW-1133">Transmembrane helix</keyword>
<dbReference type="RefSeq" id="WP_094660206.1">
    <property type="nucleotide sequence ID" value="NZ_MWWR01000003.1"/>
</dbReference>
<evidence type="ECO:0000313" key="3">
    <source>
        <dbReference type="EMBL" id="OZG52689.1"/>
    </source>
</evidence>
<dbReference type="Proteomes" id="UP000216725">
    <property type="component" value="Unassembled WGS sequence"/>
</dbReference>
<feature type="transmembrane region" description="Helical" evidence="2">
    <location>
        <begin position="158"/>
        <end position="177"/>
    </location>
</feature>
<dbReference type="AlphaFoldDB" id="A0A261F0P4"/>